<dbReference type="PANTHER" id="PTHR10192:SF5">
    <property type="entry name" value="GEPHYRIN"/>
    <property type="match status" value="1"/>
</dbReference>
<proteinExistence type="inferred from homology"/>
<evidence type="ECO:0000256" key="2">
    <source>
        <dbReference type="ARBA" id="ARBA00005046"/>
    </source>
</evidence>
<comment type="cofactor">
    <cofactor evidence="6">
        <name>Mg(2+)</name>
        <dbReference type="ChEBI" id="CHEBI:18420"/>
    </cofactor>
</comment>
<evidence type="ECO:0000259" key="7">
    <source>
        <dbReference type="SMART" id="SM00852"/>
    </source>
</evidence>
<dbReference type="EMBL" id="BATB01000014">
    <property type="protein sequence ID" value="GAD55406.1"/>
    <property type="molecule type" value="Genomic_DNA"/>
</dbReference>
<keyword evidence="6" id="KW-0500">Molybdenum</keyword>
<keyword evidence="6" id="KW-0808">Transferase</keyword>
<dbReference type="RefSeq" id="WP_021693510.1">
    <property type="nucleotide sequence ID" value="NZ_BATB01000014.1"/>
</dbReference>
<dbReference type="GO" id="GO:0006777">
    <property type="term" value="P:Mo-molybdopterin cofactor biosynthetic process"/>
    <property type="evidence" value="ECO:0007669"/>
    <property type="project" value="UniProtKB-UniRule"/>
</dbReference>
<gene>
    <name evidence="8" type="ORF">MBELCI_1458</name>
</gene>
<protein>
    <recommendedName>
        <fullName evidence="6">Molybdopterin molybdenumtransferase</fullName>
        <ecNumber evidence="6">2.10.1.1</ecNumber>
    </recommendedName>
</protein>
<dbReference type="SMART" id="SM00852">
    <property type="entry name" value="MoCF_biosynth"/>
    <property type="match status" value="1"/>
</dbReference>
<dbReference type="PANTHER" id="PTHR10192">
    <property type="entry name" value="MOLYBDOPTERIN BIOSYNTHESIS PROTEIN"/>
    <property type="match status" value="1"/>
</dbReference>
<keyword evidence="6" id="KW-0460">Magnesium</keyword>
<dbReference type="OrthoDB" id="9804758at2"/>
<comment type="similarity">
    <text evidence="3 6">Belongs to the MoeA family.</text>
</comment>
<keyword evidence="4 6" id="KW-0501">Molybdenum cofactor biosynthesis</keyword>
<dbReference type="Gene3D" id="3.90.105.10">
    <property type="entry name" value="Molybdopterin biosynthesis moea protein, domain 2"/>
    <property type="match status" value="1"/>
</dbReference>
<reference evidence="8" key="1">
    <citation type="journal article" date="2013" name="Genome Announc.">
        <title>Draft Genome Sequence of Loktanella cinnabarina LL-001T, Isolated from Deep-Sea Floor Sediment.</title>
        <authorList>
            <person name="Nishi S."/>
            <person name="Tsubouchi T."/>
            <person name="Takaki Y."/>
            <person name="Koyanagi R."/>
            <person name="Satoh N."/>
            <person name="Maruyama T."/>
            <person name="Hatada Y."/>
        </authorList>
    </citation>
    <scope>NUCLEOTIDE SEQUENCE [LARGE SCALE GENOMIC DNA]</scope>
    <source>
        <strain evidence="8">LL-001</strain>
    </source>
</reference>
<dbReference type="SUPFAM" id="SSF63867">
    <property type="entry name" value="MoeA C-terminal domain-like"/>
    <property type="match status" value="1"/>
</dbReference>
<comment type="pathway">
    <text evidence="2 6">Cofactor biosynthesis; molybdopterin biosynthesis.</text>
</comment>
<evidence type="ECO:0000313" key="9">
    <source>
        <dbReference type="Proteomes" id="UP000016566"/>
    </source>
</evidence>
<evidence type="ECO:0000256" key="5">
    <source>
        <dbReference type="ARBA" id="ARBA00047317"/>
    </source>
</evidence>
<dbReference type="Pfam" id="PF03454">
    <property type="entry name" value="MoeA_C"/>
    <property type="match status" value="1"/>
</dbReference>
<evidence type="ECO:0000256" key="6">
    <source>
        <dbReference type="RuleBase" id="RU365090"/>
    </source>
</evidence>
<organism evidence="8 9">
    <name type="scientific">Limimaricola cinnabarinus LL-001</name>
    <dbReference type="NCBI Taxonomy" id="1337093"/>
    <lineage>
        <taxon>Bacteria</taxon>
        <taxon>Pseudomonadati</taxon>
        <taxon>Pseudomonadota</taxon>
        <taxon>Alphaproteobacteria</taxon>
        <taxon>Rhodobacterales</taxon>
        <taxon>Paracoccaceae</taxon>
        <taxon>Limimaricola</taxon>
    </lineage>
</organism>
<dbReference type="InterPro" id="IPR038987">
    <property type="entry name" value="MoeA-like"/>
</dbReference>
<dbReference type="UniPathway" id="UPA00344"/>
<dbReference type="Gene3D" id="2.40.340.10">
    <property type="entry name" value="MoeA, C-terminal, domain IV"/>
    <property type="match status" value="1"/>
</dbReference>
<evidence type="ECO:0000256" key="1">
    <source>
        <dbReference type="ARBA" id="ARBA00002901"/>
    </source>
</evidence>
<keyword evidence="9" id="KW-1185">Reference proteome</keyword>
<dbReference type="InterPro" id="IPR036135">
    <property type="entry name" value="MoeA_linker/N_sf"/>
</dbReference>
<dbReference type="InterPro" id="IPR001453">
    <property type="entry name" value="MoaB/Mog_dom"/>
</dbReference>
<dbReference type="AlphaFoldDB" id="U2YKD8"/>
<dbReference type="Gene3D" id="2.170.190.11">
    <property type="entry name" value="Molybdopterin biosynthesis moea protein, domain 3"/>
    <property type="match status" value="1"/>
</dbReference>
<dbReference type="Proteomes" id="UP000016566">
    <property type="component" value="Unassembled WGS sequence"/>
</dbReference>
<comment type="function">
    <text evidence="1 6">Catalyzes the insertion of molybdate into adenylated molybdopterin with the concomitant release of AMP.</text>
</comment>
<comment type="caution">
    <text evidence="8">The sequence shown here is derived from an EMBL/GenBank/DDBJ whole genome shotgun (WGS) entry which is preliminary data.</text>
</comment>
<dbReference type="FunFam" id="2.170.190.11:FF:000001">
    <property type="entry name" value="Molybdopterin molybdenumtransferase"/>
    <property type="match status" value="1"/>
</dbReference>
<dbReference type="SUPFAM" id="SSF63882">
    <property type="entry name" value="MoeA N-terminal region -like"/>
    <property type="match status" value="1"/>
</dbReference>
<dbReference type="SUPFAM" id="SSF53218">
    <property type="entry name" value="Molybdenum cofactor biosynthesis proteins"/>
    <property type="match status" value="1"/>
</dbReference>
<dbReference type="Pfam" id="PF03453">
    <property type="entry name" value="MoeA_N"/>
    <property type="match status" value="1"/>
</dbReference>
<dbReference type="Gene3D" id="3.40.980.10">
    <property type="entry name" value="MoaB/Mog-like domain"/>
    <property type="match status" value="1"/>
</dbReference>
<dbReference type="InterPro" id="IPR036425">
    <property type="entry name" value="MoaB/Mog-like_dom_sf"/>
</dbReference>
<comment type="catalytic activity">
    <reaction evidence="5">
        <text>adenylyl-molybdopterin + molybdate = Mo-molybdopterin + AMP + H(+)</text>
        <dbReference type="Rhea" id="RHEA:35047"/>
        <dbReference type="ChEBI" id="CHEBI:15378"/>
        <dbReference type="ChEBI" id="CHEBI:36264"/>
        <dbReference type="ChEBI" id="CHEBI:62727"/>
        <dbReference type="ChEBI" id="CHEBI:71302"/>
        <dbReference type="ChEBI" id="CHEBI:456215"/>
        <dbReference type="EC" id="2.10.1.1"/>
    </reaction>
</comment>
<dbReference type="Pfam" id="PF00994">
    <property type="entry name" value="MoCF_biosynth"/>
    <property type="match status" value="1"/>
</dbReference>
<accession>U2YKD8</accession>
<sequence length="390" mass="40202">MISVAQALDRLFALVTPLPVEEVGLTAGLNRVLRAPVAARRDQPPFSASAMDGYAIRDADCREAARLAVIGEAAAGHAFAGRVGPGEALRIFTGAPVPEGADRVVIQEDTTREGETVILGAGISDNRNIRPLGADFRTGDALAAPRLLRPADLALAAAMNADRLTVSRRPEVAIIATGDELVAPGGDPRSDQIIASNAYGLHGIVAQAGGVPRLLPIAGDSMGALAQAFDLARGADIVLTIGGASVGDHDLVGAAAEQAGMERAFWKVALRPGKPLMAGRFGEALLLGLPGNPVSSMVCAQVFLVPLIRALSGLPPAPAPRRLARLAAPLTANGPREHYLRAMSGPEGVIAFSKQDSSLLSVLAEADCLIVQPPGDPARDAGEMVEVITL</sequence>
<dbReference type="CDD" id="cd00887">
    <property type="entry name" value="MoeA"/>
    <property type="match status" value="1"/>
</dbReference>
<dbReference type="GO" id="GO:0046872">
    <property type="term" value="F:metal ion binding"/>
    <property type="evidence" value="ECO:0007669"/>
    <property type="project" value="UniProtKB-UniRule"/>
</dbReference>
<dbReference type="InterPro" id="IPR005111">
    <property type="entry name" value="MoeA_C_domain_IV"/>
</dbReference>
<dbReference type="GO" id="GO:0005829">
    <property type="term" value="C:cytosol"/>
    <property type="evidence" value="ECO:0007669"/>
    <property type="project" value="TreeGrafter"/>
</dbReference>
<evidence type="ECO:0000256" key="3">
    <source>
        <dbReference type="ARBA" id="ARBA00010763"/>
    </source>
</evidence>
<evidence type="ECO:0000256" key="4">
    <source>
        <dbReference type="ARBA" id="ARBA00023150"/>
    </source>
</evidence>
<dbReference type="STRING" id="1337093.MBELCI_1458"/>
<feature type="domain" description="MoaB/Mog" evidence="7">
    <location>
        <begin position="173"/>
        <end position="310"/>
    </location>
</feature>
<name>U2YKD8_9RHOB</name>
<dbReference type="EC" id="2.10.1.1" evidence="6"/>
<evidence type="ECO:0000313" key="8">
    <source>
        <dbReference type="EMBL" id="GAD55406.1"/>
    </source>
</evidence>
<keyword evidence="6" id="KW-0479">Metal-binding</keyword>
<dbReference type="GO" id="GO:0061599">
    <property type="term" value="F:molybdopterin molybdotransferase activity"/>
    <property type="evidence" value="ECO:0007669"/>
    <property type="project" value="UniProtKB-UniRule"/>
</dbReference>
<dbReference type="InterPro" id="IPR036688">
    <property type="entry name" value="MoeA_C_domain_IV_sf"/>
</dbReference>
<dbReference type="InterPro" id="IPR005110">
    <property type="entry name" value="MoeA_linker/N"/>
</dbReference>
<dbReference type="eggNOG" id="COG0303">
    <property type="taxonomic scope" value="Bacteria"/>
</dbReference>